<sequence>MFRRCVLSSLCVLFAYRSFTRYPKRETYIINRCSNDSDVPMYASARVRLYLVQNTHAH</sequence>
<accession>A0A026X2S6</accession>
<gene>
    <name evidence="2" type="ORF">X777_03433</name>
</gene>
<proteinExistence type="predicted"/>
<feature type="chain" id="PRO_5001546339" description="Secreted protein" evidence="1">
    <location>
        <begin position="21"/>
        <end position="58"/>
    </location>
</feature>
<keyword evidence="1" id="KW-0732">Signal</keyword>
<dbReference type="EMBL" id="KK107021">
    <property type="protein sequence ID" value="EZA62398.1"/>
    <property type="molecule type" value="Genomic_DNA"/>
</dbReference>
<evidence type="ECO:0000313" key="3">
    <source>
        <dbReference type="Proteomes" id="UP000053097"/>
    </source>
</evidence>
<dbReference type="Proteomes" id="UP000053097">
    <property type="component" value="Unassembled WGS sequence"/>
</dbReference>
<evidence type="ECO:0008006" key="4">
    <source>
        <dbReference type="Google" id="ProtNLM"/>
    </source>
</evidence>
<protein>
    <recommendedName>
        <fullName evidence="4">Secreted protein</fullName>
    </recommendedName>
</protein>
<organism evidence="2 3">
    <name type="scientific">Ooceraea biroi</name>
    <name type="common">Clonal raider ant</name>
    <name type="synonym">Cerapachys biroi</name>
    <dbReference type="NCBI Taxonomy" id="2015173"/>
    <lineage>
        <taxon>Eukaryota</taxon>
        <taxon>Metazoa</taxon>
        <taxon>Ecdysozoa</taxon>
        <taxon>Arthropoda</taxon>
        <taxon>Hexapoda</taxon>
        <taxon>Insecta</taxon>
        <taxon>Pterygota</taxon>
        <taxon>Neoptera</taxon>
        <taxon>Endopterygota</taxon>
        <taxon>Hymenoptera</taxon>
        <taxon>Apocrita</taxon>
        <taxon>Aculeata</taxon>
        <taxon>Formicoidea</taxon>
        <taxon>Formicidae</taxon>
        <taxon>Dorylinae</taxon>
        <taxon>Ooceraea</taxon>
    </lineage>
</organism>
<name>A0A026X2S6_OOCBI</name>
<dbReference type="AlphaFoldDB" id="A0A026X2S6"/>
<evidence type="ECO:0000313" key="2">
    <source>
        <dbReference type="EMBL" id="EZA62398.1"/>
    </source>
</evidence>
<feature type="signal peptide" evidence="1">
    <location>
        <begin position="1"/>
        <end position="20"/>
    </location>
</feature>
<keyword evidence="3" id="KW-1185">Reference proteome</keyword>
<reference evidence="2 3" key="1">
    <citation type="journal article" date="2014" name="Curr. Biol.">
        <title>The genome of the clonal raider ant Cerapachys biroi.</title>
        <authorList>
            <person name="Oxley P.R."/>
            <person name="Ji L."/>
            <person name="Fetter-Pruneda I."/>
            <person name="McKenzie S.K."/>
            <person name="Li C."/>
            <person name="Hu H."/>
            <person name="Zhang G."/>
            <person name="Kronauer D.J."/>
        </authorList>
    </citation>
    <scope>NUCLEOTIDE SEQUENCE [LARGE SCALE GENOMIC DNA]</scope>
</reference>
<evidence type="ECO:0000256" key="1">
    <source>
        <dbReference type="SAM" id="SignalP"/>
    </source>
</evidence>